<protein>
    <recommendedName>
        <fullName evidence="3">Haloacid dehalogenase</fullName>
    </recommendedName>
</protein>
<accession>A0A0M0HX72</accession>
<proteinExistence type="predicted"/>
<reference evidence="2" key="1">
    <citation type="submission" date="2015-08" db="EMBL/GenBank/DDBJ databases">
        <title>Vibrio galatheae sp. nov., a novel member of the Vibrionaceae family isolated from the Solomon Islands.</title>
        <authorList>
            <person name="Giubergia S."/>
            <person name="Machado H."/>
            <person name="Mateiu R.V."/>
            <person name="Gram L."/>
        </authorList>
    </citation>
    <scope>NUCLEOTIDE SEQUENCE [LARGE SCALE GENOMIC DNA]</scope>
    <source>
        <strain evidence="2">DSM 19134</strain>
    </source>
</reference>
<dbReference type="SUPFAM" id="SSF56784">
    <property type="entry name" value="HAD-like"/>
    <property type="match status" value="1"/>
</dbReference>
<dbReference type="PATRIC" id="fig|171383.3.peg.3168"/>
<evidence type="ECO:0000313" key="1">
    <source>
        <dbReference type="EMBL" id="KOO06674.1"/>
    </source>
</evidence>
<name>A0A0M0HX72_9VIBR</name>
<dbReference type="InterPro" id="IPR036412">
    <property type="entry name" value="HAD-like_sf"/>
</dbReference>
<keyword evidence="2" id="KW-1185">Reference proteome</keyword>
<gene>
    <name evidence="1" type="ORF">AKJ31_15480</name>
</gene>
<dbReference type="Proteomes" id="UP000037530">
    <property type="component" value="Unassembled WGS sequence"/>
</dbReference>
<dbReference type="Gene3D" id="3.40.50.1000">
    <property type="entry name" value="HAD superfamily/HAD-like"/>
    <property type="match status" value="1"/>
</dbReference>
<dbReference type="EMBL" id="LHPI01000016">
    <property type="protein sequence ID" value="KOO06674.1"/>
    <property type="molecule type" value="Genomic_DNA"/>
</dbReference>
<evidence type="ECO:0000313" key="2">
    <source>
        <dbReference type="Proteomes" id="UP000037530"/>
    </source>
</evidence>
<dbReference type="AlphaFoldDB" id="A0A0M0HX72"/>
<dbReference type="InterPro" id="IPR023214">
    <property type="entry name" value="HAD_sf"/>
</dbReference>
<dbReference type="OrthoDB" id="9874799at2"/>
<evidence type="ECO:0008006" key="3">
    <source>
        <dbReference type="Google" id="ProtNLM"/>
    </source>
</evidence>
<dbReference type="STRING" id="171383.AKJ31_15480"/>
<organism evidence="1 2">
    <name type="scientific">Vibrio hepatarius</name>
    <dbReference type="NCBI Taxonomy" id="171383"/>
    <lineage>
        <taxon>Bacteria</taxon>
        <taxon>Pseudomonadati</taxon>
        <taxon>Pseudomonadota</taxon>
        <taxon>Gammaproteobacteria</taxon>
        <taxon>Vibrionales</taxon>
        <taxon>Vibrionaceae</taxon>
        <taxon>Vibrio</taxon>
        <taxon>Vibrio oreintalis group</taxon>
    </lineage>
</organism>
<sequence length="189" mass="22302">MENDFKRVISFDIDGILVDYPKCWLKYIEMQRGSLFLSTVEAKEELGINEYEILKFQYRMSDYKYSLDINVVMLELNNWLYENNFEVIVSTSRPIESIDYPNMKKNIEKWLDSKGFYFSRIIHKSQSIKNLDSVYSNVLFHIDDEVKFAKYFSKNSINSLLLSEENVSHEGVIVFSSLSEMSEYIKGNV</sequence>
<comment type="caution">
    <text evidence="1">The sequence shown here is derived from an EMBL/GenBank/DDBJ whole genome shotgun (WGS) entry which is preliminary data.</text>
</comment>
<dbReference type="RefSeq" id="WP_053410013.1">
    <property type="nucleotide sequence ID" value="NZ_LHPI01000016.1"/>
</dbReference>